<organism evidence="2 3">
    <name type="scientific">Hydrogenibacillus schlegelii</name>
    <name type="common">Bacillus schlegelii</name>
    <dbReference type="NCBI Taxonomy" id="1484"/>
    <lineage>
        <taxon>Bacteria</taxon>
        <taxon>Bacillati</taxon>
        <taxon>Bacillota</taxon>
        <taxon>Bacilli</taxon>
        <taxon>Bacillales</taxon>
        <taxon>Bacillales Family X. Incertae Sedis</taxon>
        <taxon>Hydrogenibacillus</taxon>
    </lineage>
</organism>
<dbReference type="Proteomes" id="UP000244180">
    <property type="component" value="Unassembled WGS sequence"/>
</dbReference>
<dbReference type="EMBL" id="PEBV01000012">
    <property type="protein sequence ID" value="PTQ53650.1"/>
    <property type="molecule type" value="Genomic_DNA"/>
</dbReference>
<dbReference type="AlphaFoldDB" id="A0A2T5GBT7"/>
<feature type="region of interest" description="Disordered" evidence="1">
    <location>
        <begin position="1"/>
        <end position="22"/>
    </location>
</feature>
<evidence type="ECO:0000256" key="1">
    <source>
        <dbReference type="SAM" id="MobiDB-lite"/>
    </source>
</evidence>
<comment type="caution">
    <text evidence="2">The sequence shown here is derived from an EMBL/GenBank/DDBJ whole genome shotgun (WGS) entry which is preliminary data.</text>
</comment>
<evidence type="ECO:0000313" key="3">
    <source>
        <dbReference type="Proteomes" id="UP000244180"/>
    </source>
</evidence>
<proteinExistence type="predicted"/>
<name>A0A2T5GBT7_HYDSH</name>
<reference evidence="2 3" key="1">
    <citation type="submission" date="2017-08" db="EMBL/GenBank/DDBJ databases">
        <title>Burning lignite coal seam in the remote Altai Mountains harbors a hydrogen-driven thermophilic microbial community.</title>
        <authorList>
            <person name="Kadnikov V.V."/>
            <person name="Mardanov A.V."/>
            <person name="Ivasenko D."/>
            <person name="Beletsky A.V."/>
            <person name="Karnachuk O.V."/>
            <person name="Ravin N.V."/>
        </authorList>
    </citation>
    <scope>NUCLEOTIDE SEQUENCE [LARGE SCALE GENOMIC DNA]</scope>
    <source>
        <strain evidence="2">AL33</strain>
    </source>
</reference>
<evidence type="ECO:0000313" key="2">
    <source>
        <dbReference type="EMBL" id="PTQ53650.1"/>
    </source>
</evidence>
<protein>
    <submittedName>
        <fullName evidence="2">Uncharacterized protein</fullName>
    </submittedName>
</protein>
<sequence length="51" mass="5446">MSTRHRHGTPDKFGSVSAHRRVPAVKKRPLGTILPATPFGAAVSVGRGRRA</sequence>
<gene>
    <name evidence="2" type="ORF">HSCHL_1579</name>
</gene>
<accession>A0A2T5GBT7</accession>